<dbReference type="EMBL" id="CP163444">
    <property type="protein sequence ID" value="XDQ74546.1"/>
    <property type="molecule type" value="Genomic_DNA"/>
</dbReference>
<organism evidence="1">
    <name type="scientific">Streptomyces sp. R44</name>
    <dbReference type="NCBI Taxonomy" id="3238633"/>
    <lineage>
        <taxon>Bacteria</taxon>
        <taxon>Bacillati</taxon>
        <taxon>Actinomycetota</taxon>
        <taxon>Actinomycetes</taxon>
        <taxon>Kitasatosporales</taxon>
        <taxon>Streptomycetaceae</taxon>
        <taxon>Streptomyces</taxon>
    </lineage>
</organism>
<evidence type="ECO:0000313" key="1">
    <source>
        <dbReference type="EMBL" id="XDQ74546.1"/>
    </source>
</evidence>
<dbReference type="AlphaFoldDB" id="A0AB39T5N8"/>
<gene>
    <name evidence="1" type="ORF">AB5J54_30285</name>
</gene>
<sequence length="113" mass="12892">MEKHYRDAAGAVWVRTDSDTLRCVRGRDAVHAGDLKPKWEFRYEDRLTEVNPFVDEHASKAIRAELAIVLTELADEIYSPYSYSGVEDDIRTTLSTVLEEKSRSLRASLGMED</sequence>
<proteinExistence type="predicted"/>
<dbReference type="RefSeq" id="WP_369147068.1">
    <property type="nucleotide sequence ID" value="NZ_CP163444.1"/>
</dbReference>
<reference evidence="1" key="1">
    <citation type="submission" date="2024-07" db="EMBL/GenBank/DDBJ databases">
        <authorList>
            <person name="Yu S.T."/>
        </authorList>
    </citation>
    <scope>NUCLEOTIDE SEQUENCE</scope>
    <source>
        <strain evidence="1">R44</strain>
    </source>
</reference>
<protein>
    <submittedName>
        <fullName evidence="1">Uncharacterized protein</fullName>
    </submittedName>
</protein>
<name>A0AB39T5N8_9ACTN</name>
<accession>A0AB39T5N8</accession>